<dbReference type="STRING" id="1192034.CAP_4340"/>
<protein>
    <submittedName>
        <fullName evidence="1">O-methyltransferase-related protein</fullName>
    </submittedName>
</protein>
<evidence type="ECO:0000313" key="2">
    <source>
        <dbReference type="Proteomes" id="UP000019678"/>
    </source>
</evidence>
<evidence type="ECO:0000313" key="1">
    <source>
        <dbReference type="EMBL" id="EYF04664.1"/>
    </source>
</evidence>
<keyword evidence="1" id="KW-0489">Methyltransferase</keyword>
<dbReference type="Gene3D" id="3.40.50.150">
    <property type="entry name" value="Vaccinia Virus protein VP39"/>
    <property type="match status" value="1"/>
</dbReference>
<sequence>MQALPPLPPLDSTELTQYFLLKVSFNINKPPPFRRPELADVAARAYADDAFPDLELHDQGARALAQVLHVERAGFSELELRSLAARTRLVDDVVRDFFQRHPEGLAIGLFSGPCTRFSRVDNGLLHWVDLDVPYVAEWKSRHAPQTSRYTLAAGCCACHHWLDRLAEAPDWPTLLIGVGRFSQLGAEPLSNFLTHATLRLGAGVEVLLDASPALDLRPHKQGPGYRVQIHREDGAVESFPWLKVLAEDGYPEPLGSRVRAENRAARTTSSGSTPLLCHLRLA</sequence>
<dbReference type="EMBL" id="ASRX01000031">
    <property type="protein sequence ID" value="EYF04664.1"/>
    <property type="molecule type" value="Genomic_DNA"/>
</dbReference>
<dbReference type="GO" id="GO:0008168">
    <property type="term" value="F:methyltransferase activity"/>
    <property type="evidence" value="ECO:0007669"/>
    <property type="project" value="UniProtKB-KW"/>
</dbReference>
<dbReference type="Proteomes" id="UP000019678">
    <property type="component" value="Unassembled WGS sequence"/>
</dbReference>
<comment type="caution">
    <text evidence="1">The sequence shown here is derived from an EMBL/GenBank/DDBJ whole genome shotgun (WGS) entry which is preliminary data.</text>
</comment>
<keyword evidence="2" id="KW-1185">Reference proteome</keyword>
<dbReference type="AlphaFoldDB" id="A0A017T631"/>
<keyword evidence="1" id="KW-0808">Transferase</keyword>
<name>A0A017T631_9BACT</name>
<gene>
    <name evidence="1" type="ORF">CAP_4340</name>
</gene>
<dbReference type="InterPro" id="IPR029063">
    <property type="entry name" value="SAM-dependent_MTases_sf"/>
</dbReference>
<organism evidence="1 2">
    <name type="scientific">Chondromyces apiculatus DSM 436</name>
    <dbReference type="NCBI Taxonomy" id="1192034"/>
    <lineage>
        <taxon>Bacteria</taxon>
        <taxon>Pseudomonadati</taxon>
        <taxon>Myxococcota</taxon>
        <taxon>Polyangia</taxon>
        <taxon>Polyangiales</taxon>
        <taxon>Polyangiaceae</taxon>
        <taxon>Chondromyces</taxon>
    </lineage>
</organism>
<dbReference type="SUPFAM" id="SSF53335">
    <property type="entry name" value="S-adenosyl-L-methionine-dependent methyltransferases"/>
    <property type="match status" value="1"/>
</dbReference>
<accession>A0A017T631</accession>
<proteinExistence type="predicted"/>
<reference evidence="1 2" key="1">
    <citation type="submission" date="2013-05" db="EMBL/GenBank/DDBJ databases">
        <title>Genome assembly of Chondromyces apiculatus DSM 436.</title>
        <authorList>
            <person name="Sharma G."/>
            <person name="Khatri I."/>
            <person name="Kaur C."/>
            <person name="Mayilraj S."/>
            <person name="Subramanian S."/>
        </authorList>
    </citation>
    <scope>NUCLEOTIDE SEQUENCE [LARGE SCALE GENOMIC DNA]</scope>
    <source>
        <strain evidence="1 2">DSM 436</strain>
    </source>
</reference>
<dbReference type="GO" id="GO:0032259">
    <property type="term" value="P:methylation"/>
    <property type="evidence" value="ECO:0007669"/>
    <property type="project" value="UniProtKB-KW"/>
</dbReference>
<dbReference type="eggNOG" id="COG3315">
    <property type="taxonomic scope" value="Bacteria"/>
</dbReference>